<dbReference type="Gene3D" id="1.10.167.10">
    <property type="entry name" value="Regulator of G-protein Signalling 4, domain 2"/>
    <property type="match status" value="1"/>
</dbReference>
<evidence type="ECO:0000313" key="2">
    <source>
        <dbReference type="EMBL" id="PTB40432.1"/>
    </source>
</evidence>
<proteinExistence type="predicted"/>
<dbReference type="InterPro" id="IPR016137">
    <property type="entry name" value="RGS"/>
</dbReference>
<protein>
    <recommendedName>
        <fullName evidence="1">RGS domain-containing protein</fullName>
    </recommendedName>
</protein>
<evidence type="ECO:0000313" key="3">
    <source>
        <dbReference type="Proteomes" id="UP000240493"/>
    </source>
</evidence>
<dbReference type="InterPro" id="IPR044926">
    <property type="entry name" value="RGS_subdomain_2"/>
</dbReference>
<name>A0A2T3Z6K8_TRIA4</name>
<sequence>PTLREILLNTSPPPWALRAFNAHLSQHHCEETLQFNRDAENYAVFYNQLVGESPTQRDRRVISSWQKLIRLYIAPCGPRQVNISHSERDHLLNLPCGPHPPNPSELDESRKVICDLMNDSLLDPF</sequence>
<organism evidence="2 3">
    <name type="scientific">Trichoderma asperellum (strain ATCC 204424 / CBS 433.97 / NBRC 101777)</name>
    <dbReference type="NCBI Taxonomy" id="1042311"/>
    <lineage>
        <taxon>Eukaryota</taxon>
        <taxon>Fungi</taxon>
        <taxon>Dikarya</taxon>
        <taxon>Ascomycota</taxon>
        <taxon>Pezizomycotina</taxon>
        <taxon>Sordariomycetes</taxon>
        <taxon>Hypocreomycetidae</taxon>
        <taxon>Hypocreales</taxon>
        <taxon>Hypocreaceae</taxon>
        <taxon>Trichoderma</taxon>
    </lineage>
</organism>
<accession>A0A2T3Z6K8</accession>
<gene>
    <name evidence="2" type="ORF">M441DRAFT_105921</name>
</gene>
<feature type="domain" description="RGS" evidence="1">
    <location>
        <begin position="14"/>
        <end position="121"/>
    </location>
</feature>
<feature type="non-terminal residue" evidence="2">
    <location>
        <position position="125"/>
    </location>
</feature>
<dbReference type="Proteomes" id="UP000240493">
    <property type="component" value="Unassembled WGS sequence"/>
</dbReference>
<dbReference type="Pfam" id="PF00615">
    <property type="entry name" value="RGS"/>
    <property type="match status" value="1"/>
</dbReference>
<dbReference type="AlphaFoldDB" id="A0A2T3Z6K8"/>
<dbReference type="OrthoDB" id="10266999at2759"/>
<reference evidence="2 3" key="1">
    <citation type="submission" date="2016-07" db="EMBL/GenBank/DDBJ databases">
        <title>Multiple horizontal gene transfer events from other fungi enriched the ability of initially mycotrophic Trichoderma (Ascomycota) to feed on dead plant biomass.</title>
        <authorList>
            <consortium name="DOE Joint Genome Institute"/>
            <person name="Aerts A."/>
            <person name="Atanasova L."/>
            <person name="Chenthamara K."/>
            <person name="Zhang J."/>
            <person name="Grujic M."/>
            <person name="Henrissat B."/>
            <person name="Kuo A."/>
            <person name="Salamov A."/>
            <person name="Lipzen A."/>
            <person name="Labutti K."/>
            <person name="Barry K."/>
            <person name="Miao Y."/>
            <person name="Rahimi M.J."/>
            <person name="Shen Q."/>
            <person name="Grigoriev I.V."/>
            <person name="Kubicek C.P."/>
            <person name="Druzhinina I.S."/>
        </authorList>
    </citation>
    <scope>NUCLEOTIDE SEQUENCE [LARGE SCALE GENOMIC DNA]</scope>
    <source>
        <strain evidence="2 3">CBS 433.97</strain>
    </source>
</reference>
<dbReference type="CDD" id="cd07440">
    <property type="entry name" value="RGS"/>
    <property type="match status" value="1"/>
</dbReference>
<dbReference type="SUPFAM" id="SSF48097">
    <property type="entry name" value="Regulator of G-protein signaling, RGS"/>
    <property type="match status" value="1"/>
</dbReference>
<dbReference type="EMBL" id="KZ679263">
    <property type="protein sequence ID" value="PTB40432.1"/>
    <property type="molecule type" value="Genomic_DNA"/>
</dbReference>
<dbReference type="InterPro" id="IPR036305">
    <property type="entry name" value="RGS_sf"/>
</dbReference>
<feature type="non-terminal residue" evidence="2">
    <location>
        <position position="1"/>
    </location>
</feature>
<keyword evidence="3" id="KW-1185">Reference proteome</keyword>
<evidence type="ECO:0000259" key="1">
    <source>
        <dbReference type="Pfam" id="PF00615"/>
    </source>
</evidence>